<gene>
    <name evidence="2" type="ORF">NCTC12742_00862</name>
</gene>
<accession>A0A3S4Z8F5</accession>
<dbReference type="Proteomes" id="UP000272771">
    <property type="component" value="Chromosome"/>
</dbReference>
<evidence type="ECO:0000313" key="2">
    <source>
        <dbReference type="EMBL" id="VEJ50765.1"/>
    </source>
</evidence>
<feature type="coiled-coil region" evidence="1">
    <location>
        <begin position="16"/>
        <end position="43"/>
    </location>
</feature>
<proteinExistence type="predicted"/>
<dbReference type="AlphaFoldDB" id="A0A3S4Z8F5"/>
<evidence type="ECO:0000256" key="1">
    <source>
        <dbReference type="SAM" id="Coils"/>
    </source>
</evidence>
<protein>
    <submittedName>
        <fullName evidence="2">Uncharacterized protein</fullName>
    </submittedName>
</protein>
<dbReference type="STRING" id="28091.SAMEA3174300_01487"/>
<reference evidence="2 3" key="1">
    <citation type="submission" date="2018-12" db="EMBL/GenBank/DDBJ databases">
        <authorList>
            <consortium name="Pathogen Informatics"/>
        </authorList>
    </citation>
    <scope>NUCLEOTIDE SEQUENCE [LARGE SCALE GENOMIC DNA]</scope>
    <source>
        <strain evidence="2 3">NCTC12742</strain>
    </source>
</reference>
<dbReference type="EMBL" id="LR134533">
    <property type="protein sequence ID" value="VEJ50765.1"/>
    <property type="molecule type" value="Genomic_DNA"/>
</dbReference>
<name>A0A3S4Z8F5_9NEIS</name>
<dbReference type="OrthoDB" id="8607194at2"/>
<keyword evidence="3" id="KW-1185">Reference proteome</keyword>
<keyword evidence="1" id="KW-0175">Coiled coil</keyword>
<evidence type="ECO:0000313" key="3">
    <source>
        <dbReference type="Proteomes" id="UP000272771"/>
    </source>
</evidence>
<organism evidence="2 3">
    <name type="scientific">Neisseria weaveri</name>
    <dbReference type="NCBI Taxonomy" id="28091"/>
    <lineage>
        <taxon>Bacteria</taxon>
        <taxon>Pseudomonadati</taxon>
        <taxon>Pseudomonadota</taxon>
        <taxon>Betaproteobacteria</taxon>
        <taxon>Neisseriales</taxon>
        <taxon>Neisseriaceae</taxon>
        <taxon>Neisseria</taxon>
    </lineage>
</organism>
<sequence length="213" mass="23693">MKNSVKSILESIKGETSKIKQQHAEKLAELNQAKAEIRRLKELPVSKADFSALLMKNIQTEADKYTNDMGKAMFTPVSSMDKAANMISMENLELSANGRGLGWIFSETRANVLNNTTDDTRTMRRALCWLIPEAIHGKIMDIIDQSGHQWGNEDLPSVSERHETIADLEDRAAQLQAELDELEAAIKDLSGVVAPAQEPPLSDTERAILATYR</sequence>
<dbReference type="RefSeq" id="WP_004283758.1">
    <property type="nucleotide sequence ID" value="NZ_CAUJRG010000017.1"/>
</dbReference>
<feature type="coiled-coil region" evidence="1">
    <location>
        <begin position="158"/>
        <end position="192"/>
    </location>
</feature>